<protein>
    <submittedName>
        <fullName evidence="1">Uncharacterized protein</fullName>
    </submittedName>
</protein>
<name>A0A0A8K4D7_9HYPH</name>
<evidence type="ECO:0000313" key="2">
    <source>
        <dbReference type="Proteomes" id="UP000031643"/>
    </source>
</evidence>
<dbReference type="HOGENOM" id="CLU_3312551_0_0_5"/>
<dbReference type="AlphaFoldDB" id="A0A0A8K4D7"/>
<reference evidence="1 2" key="1">
    <citation type="submission" date="2014-09" db="EMBL/GenBank/DDBJ databases">
        <title>Genome sequencing of Methyloceanibacter caenitepidi Gela4.</title>
        <authorList>
            <person name="Takeuchi M."/>
            <person name="Susumu S."/>
            <person name="Kamagata Y."/>
            <person name="Oshima K."/>
            <person name="Hattori M."/>
            <person name="Iwasaki W."/>
        </authorList>
    </citation>
    <scope>NUCLEOTIDE SEQUENCE [LARGE SCALE GENOMIC DNA]</scope>
    <source>
        <strain evidence="1 2">Gela4</strain>
    </source>
</reference>
<evidence type="ECO:0000313" key="1">
    <source>
        <dbReference type="EMBL" id="BAQ17780.1"/>
    </source>
</evidence>
<dbReference type="EMBL" id="AP014648">
    <property type="protein sequence ID" value="BAQ17780.1"/>
    <property type="molecule type" value="Genomic_DNA"/>
</dbReference>
<proteinExistence type="predicted"/>
<gene>
    <name evidence="1" type="ORF">GL4_2343</name>
</gene>
<sequence length="39" mass="4092">MCVVLGVGGFFLGQTPSLDIAARSATSEGDRKGREGHRD</sequence>
<dbReference type="Proteomes" id="UP000031643">
    <property type="component" value="Chromosome"/>
</dbReference>
<keyword evidence="2" id="KW-1185">Reference proteome</keyword>
<organism evidence="1 2">
    <name type="scientific">Methyloceanibacter caenitepidi</name>
    <dbReference type="NCBI Taxonomy" id="1384459"/>
    <lineage>
        <taxon>Bacteria</taxon>
        <taxon>Pseudomonadati</taxon>
        <taxon>Pseudomonadota</taxon>
        <taxon>Alphaproteobacteria</taxon>
        <taxon>Hyphomicrobiales</taxon>
        <taxon>Hyphomicrobiaceae</taxon>
        <taxon>Methyloceanibacter</taxon>
    </lineage>
</organism>
<dbReference type="STRING" id="1384459.GL4_2343"/>
<accession>A0A0A8K4D7</accession>
<dbReference type="KEGG" id="mcg:GL4_2343"/>